<keyword evidence="2" id="KW-1133">Transmembrane helix</keyword>
<dbReference type="Proteomes" id="UP000081671">
    <property type="component" value="Unplaced"/>
</dbReference>
<dbReference type="PANTHER" id="PTHR28399:SF1">
    <property type="entry name" value="BARTTIN"/>
    <property type="match status" value="1"/>
</dbReference>
<feature type="region of interest" description="Disordered" evidence="1">
    <location>
        <begin position="174"/>
        <end position="211"/>
    </location>
</feature>
<dbReference type="RefSeq" id="XP_012877668.1">
    <property type="nucleotide sequence ID" value="XM_013022214.1"/>
</dbReference>
<feature type="compositionally biased region" description="Low complexity" evidence="1">
    <location>
        <begin position="134"/>
        <end position="144"/>
    </location>
</feature>
<protein>
    <submittedName>
        <fullName evidence="4">Barttin-like</fullName>
    </submittedName>
</protein>
<dbReference type="KEGG" id="dord:105989943"/>
<keyword evidence="3" id="KW-1185">Reference proteome</keyword>
<dbReference type="GO" id="GO:0017081">
    <property type="term" value="F:chloride channel regulator activity"/>
    <property type="evidence" value="ECO:0007669"/>
    <property type="project" value="TreeGrafter"/>
</dbReference>
<feature type="compositionally biased region" description="Acidic residues" evidence="1">
    <location>
        <begin position="186"/>
        <end position="197"/>
    </location>
</feature>
<evidence type="ECO:0000256" key="1">
    <source>
        <dbReference type="SAM" id="MobiDB-lite"/>
    </source>
</evidence>
<evidence type="ECO:0000313" key="3">
    <source>
        <dbReference type="Proteomes" id="UP000081671"/>
    </source>
</evidence>
<name>A0A1S3FM78_DIPOR</name>
<dbReference type="GeneID" id="105989943"/>
<dbReference type="InParanoid" id="A0A1S3FM78"/>
<sequence length="222" mass="24674">MWSLAAELEQREEEGLEGRAASEAPTPCSCLLCQSPGPQQLVVMKAIIVKMVMLIKVMVVMVMMVVVIVVRWLWKEVAYDQSLPNFSHIHMMVRGYSEDPHLLLTPELKSGASVCPLAPAPLASFQDELDIDSSEGSSPNSSPTDSEEPRSCPQRPQAPWGLLDPFYALINDTPAKEKRKASADTSPDEPEEEEEDLYYGLPDIREDPLPDMELGFEVDTWG</sequence>
<accession>A0A1S3FM78</accession>
<dbReference type="GO" id="GO:0006821">
    <property type="term" value="P:chloride transport"/>
    <property type="evidence" value="ECO:0007669"/>
    <property type="project" value="InterPro"/>
</dbReference>
<keyword evidence="2" id="KW-0472">Membrane</keyword>
<proteinExistence type="predicted"/>
<organism evidence="3 4">
    <name type="scientific">Dipodomys ordii</name>
    <name type="common">Ord's kangaroo rat</name>
    <dbReference type="NCBI Taxonomy" id="10020"/>
    <lineage>
        <taxon>Eukaryota</taxon>
        <taxon>Metazoa</taxon>
        <taxon>Chordata</taxon>
        <taxon>Craniata</taxon>
        <taxon>Vertebrata</taxon>
        <taxon>Euteleostomi</taxon>
        <taxon>Mammalia</taxon>
        <taxon>Eutheria</taxon>
        <taxon>Euarchontoglires</taxon>
        <taxon>Glires</taxon>
        <taxon>Rodentia</taxon>
        <taxon>Castorimorpha</taxon>
        <taxon>Heteromyidae</taxon>
        <taxon>Dipodomyinae</taxon>
        <taxon>Dipodomys</taxon>
    </lineage>
</organism>
<reference evidence="4" key="1">
    <citation type="submission" date="2025-08" db="UniProtKB">
        <authorList>
            <consortium name="RefSeq"/>
        </authorList>
    </citation>
    <scope>IDENTIFICATION</scope>
    <source>
        <tissue evidence="4">Kidney</tissue>
    </source>
</reference>
<feature type="region of interest" description="Disordered" evidence="1">
    <location>
        <begin position="130"/>
        <end position="160"/>
    </location>
</feature>
<dbReference type="Pfam" id="PF15462">
    <property type="entry name" value="Barttin"/>
    <property type="match status" value="2"/>
</dbReference>
<evidence type="ECO:0000313" key="4">
    <source>
        <dbReference type="RefSeq" id="XP_012877668.1"/>
    </source>
</evidence>
<dbReference type="AlphaFoldDB" id="A0A1S3FM78"/>
<gene>
    <name evidence="4" type="primary">LOC105989943</name>
</gene>
<feature type="transmembrane region" description="Helical" evidence="2">
    <location>
        <begin position="54"/>
        <end position="74"/>
    </location>
</feature>
<dbReference type="GO" id="GO:0016323">
    <property type="term" value="C:basolateral plasma membrane"/>
    <property type="evidence" value="ECO:0007669"/>
    <property type="project" value="TreeGrafter"/>
</dbReference>
<dbReference type="PANTHER" id="PTHR28399">
    <property type="entry name" value="BARTTIN"/>
    <property type="match status" value="1"/>
</dbReference>
<dbReference type="InterPro" id="IPR029181">
    <property type="entry name" value="Barttin"/>
</dbReference>
<keyword evidence="2" id="KW-0812">Transmembrane</keyword>
<evidence type="ECO:0000256" key="2">
    <source>
        <dbReference type="SAM" id="Phobius"/>
    </source>
</evidence>